<evidence type="ECO:0000256" key="4">
    <source>
        <dbReference type="ARBA" id="ARBA00022989"/>
    </source>
</evidence>
<evidence type="ECO:0000256" key="3">
    <source>
        <dbReference type="ARBA" id="ARBA00022692"/>
    </source>
</evidence>
<dbReference type="STRING" id="241244.ATY39_03035"/>
<dbReference type="AlphaFoldDB" id="A0A143HAZ3"/>
<organism evidence="9 10">
    <name type="scientific">Rummeliibacillus stabekisii</name>
    <dbReference type="NCBI Taxonomy" id="241244"/>
    <lineage>
        <taxon>Bacteria</taxon>
        <taxon>Bacillati</taxon>
        <taxon>Bacillota</taxon>
        <taxon>Bacilli</taxon>
        <taxon>Bacillales</taxon>
        <taxon>Caryophanaceae</taxon>
        <taxon>Rummeliibacillus</taxon>
    </lineage>
</organism>
<evidence type="ECO:0000256" key="1">
    <source>
        <dbReference type="ARBA" id="ARBA00004236"/>
    </source>
</evidence>
<keyword evidence="5 7" id="KW-0472">Membrane</keyword>
<comment type="subcellular location">
    <subcellularLocation>
        <location evidence="1">Cell membrane</location>
    </subcellularLocation>
</comment>
<proteinExistence type="predicted"/>
<gene>
    <name evidence="9" type="ORF">ATY39_03035</name>
</gene>
<accession>A0A143HAZ3</accession>
<dbReference type="GO" id="GO:0016020">
    <property type="term" value="C:membrane"/>
    <property type="evidence" value="ECO:0007669"/>
    <property type="project" value="InterPro"/>
</dbReference>
<evidence type="ECO:0000256" key="8">
    <source>
        <dbReference type="SAM" id="SignalP"/>
    </source>
</evidence>
<dbReference type="KEGG" id="rst:ATY39_03035"/>
<dbReference type="Proteomes" id="UP000076021">
    <property type="component" value="Chromosome"/>
</dbReference>
<evidence type="ECO:0000313" key="10">
    <source>
        <dbReference type="Proteomes" id="UP000076021"/>
    </source>
</evidence>
<evidence type="ECO:0008006" key="11">
    <source>
        <dbReference type="Google" id="ProtNLM"/>
    </source>
</evidence>
<keyword evidence="2" id="KW-1003">Cell membrane</keyword>
<dbReference type="EMBL" id="CP014806">
    <property type="protein sequence ID" value="AMW98501.1"/>
    <property type="molecule type" value="Genomic_DNA"/>
</dbReference>
<feature type="signal peptide" evidence="8">
    <location>
        <begin position="1"/>
        <end position="32"/>
    </location>
</feature>
<keyword evidence="3 7" id="KW-0812">Transmembrane</keyword>
<evidence type="ECO:0000256" key="2">
    <source>
        <dbReference type="ARBA" id="ARBA00022475"/>
    </source>
</evidence>
<evidence type="ECO:0000256" key="7">
    <source>
        <dbReference type="SAM" id="Phobius"/>
    </source>
</evidence>
<sequence length="224" mass="25580">MRSKLLLKIMLCLTALFLITNLTTPHVSIVHAASHDSVDDCLKNQDTCKDDTLAPVSDDDSGTAVGLSAWDYIKMMLALGFVVVLLYGVLKLVNSRNSKYQQNQLMQNLGGISLGQQKSVQLLKVGQALYIVGVGENVNMLKEVTDQNEKERLLELYNERQERSSQMPYILELLNKKKGRKNNDQKDLANLDFKGELEEQLQEMKEHRNQQLEEWKQKESRKNE</sequence>
<name>A0A143HAZ3_9BACL</name>
<dbReference type="OrthoDB" id="2376965at2"/>
<evidence type="ECO:0000256" key="6">
    <source>
        <dbReference type="SAM" id="MobiDB-lite"/>
    </source>
</evidence>
<feature type="transmembrane region" description="Helical" evidence="7">
    <location>
        <begin position="72"/>
        <end position="90"/>
    </location>
</feature>
<keyword evidence="10" id="KW-1185">Reference proteome</keyword>
<reference evidence="10" key="2">
    <citation type="submission" date="2016-03" db="EMBL/GenBank/DDBJ databases">
        <authorList>
            <person name="Ploux O."/>
        </authorList>
    </citation>
    <scope>NUCLEOTIDE SEQUENCE [LARGE SCALE GENOMIC DNA]</scope>
    <source>
        <strain evidence="10">PP9</strain>
    </source>
</reference>
<dbReference type="GO" id="GO:0044781">
    <property type="term" value="P:bacterial-type flagellum organization"/>
    <property type="evidence" value="ECO:0007669"/>
    <property type="project" value="InterPro"/>
</dbReference>
<evidence type="ECO:0000313" key="9">
    <source>
        <dbReference type="EMBL" id="AMW98501.1"/>
    </source>
</evidence>
<evidence type="ECO:0000256" key="5">
    <source>
        <dbReference type="ARBA" id="ARBA00023136"/>
    </source>
</evidence>
<dbReference type="Pfam" id="PF04347">
    <property type="entry name" value="FliO"/>
    <property type="match status" value="1"/>
</dbReference>
<keyword evidence="8" id="KW-0732">Signal</keyword>
<dbReference type="RefSeq" id="WP_066785633.1">
    <property type="nucleotide sequence ID" value="NZ_CP014806.1"/>
</dbReference>
<protein>
    <recommendedName>
        <fullName evidence="11">Flagellar protein</fullName>
    </recommendedName>
</protein>
<reference evidence="9 10" key="1">
    <citation type="journal article" date="2016" name="Genome Announc.">
        <title>Whole-Genome Sequence of Rummeliibacillus stabekisii Strain PP9 Isolated from Antarctic Soil.</title>
        <authorList>
            <person name="da Mota F.F."/>
            <person name="Vollu R.E."/>
            <person name="Jurelevicius D."/>
            <person name="Seldin L."/>
        </authorList>
    </citation>
    <scope>NUCLEOTIDE SEQUENCE [LARGE SCALE GENOMIC DNA]</scope>
    <source>
        <strain evidence="9 10">PP9</strain>
    </source>
</reference>
<feature type="region of interest" description="Disordered" evidence="6">
    <location>
        <begin position="201"/>
        <end position="224"/>
    </location>
</feature>
<feature type="chain" id="PRO_5007509268" description="Flagellar protein" evidence="8">
    <location>
        <begin position="33"/>
        <end position="224"/>
    </location>
</feature>
<dbReference type="InterPro" id="IPR022781">
    <property type="entry name" value="Flagellar_biosynth_FliO"/>
</dbReference>
<keyword evidence="4 7" id="KW-1133">Transmembrane helix</keyword>